<proteinExistence type="predicted"/>
<dbReference type="Pfam" id="PF00565">
    <property type="entry name" value="SNase"/>
    <property type="match status" value="1"/>
</dbReference>
<dbReference type="AlphaFoldDB" id="A0A231V2J0"/>
<organism evidence="3 4">
    <name type="scientific">Notoacmeibacter marinus</name>
    <dbReference type="NCBI Taxonomy" id="1876515"/>
    <lineage>
        <taxon>Bacteria</taxon>
        <taxon>Pseudomonadati</taxon>
        <taxon>Pseudomonadota</taxon>
        <taxon>Alphaproteobacteria</taxon>
        <taxon>Hyphomicrobiales</taxon>
        <taxon>Notoacmeibacteraceae</taxon>
        <taxon>Notoacmeibacter</taxon>
    </lineage>
</organism>
<keyword evidence="1" id="KW-0732">Signal</keyword>
<dbReference type="RefSeq" id="WP_094076354.1">
    <property type="nucleotide sequence ID" value="NZ_NBYO01000001.1"/>
</dbReference>
<keyword evidence="4" id="KW-1185">Reference proteome</keyword>
<dbReference type="EMBL" id="NBYO01000001">
    <property type="protein sequence ID" value="OXT02399.1"/>
    <property type="molecule type" value="Genomic_DNA"/>
</dbReference>
<name>A0A231V2J0_9HYPH</name>
<evidence type="ECO:0000256" key="1">
    <source>
        <dbReference type="SAM" id="SignalP"/>
    </source>
</evidence>
<feature type="domain" description="TNase-like" evidence="2">
    <location>
        <begin position="55"/>
        <end position="134"/>
    </location>
</feature>
<evidence type="ECO:0000313" key="3">
    <source>
        <dbReference type="EMBL" id="OXT02399.1"/>
    </source>
</evidence>
<dbReference type="InterPro" id="IPR035437">
    <property type="entry name" value="SNase_OB-fold_sf"/>
</dbReference>
<dbReference type="Proteomes" id="UP000215405">
    <property type="component" value="Unassembled WGS sequence"/>
</dbReference>
<dbReference type="Gene3D" id="2.40.50.90">
    <property type="match status" value="1"/>
</dbReference>
<dbReference type="InterPro" id="IPR016071">
    <property type="entry name" value="Staphylococal_nuclease_OB-fold"/>
</dbReference>
<feature type="chain" id="PRO_5012895572" description="TNase-like domain-containing protein" evidence="1">
    <location>
        <begin position="20"/>
        <end position="162"/>
    </location>
</feature>
<dbReference type="SUPFAM" id="SSF50199">
    <property type="entry name" value="Staphylococcal nuclease"/>
    <property type="match status" value="1"/>
</dbReference>
<evidence type="ECO:0000313" key="4">
    <source>
        <dbReference type="Proteomes" id="UP000215405"/>
    </source>
</evidence>
<gene>
    <name evidence="3" type="ORF">B7H23_05735</name>
</gene>
<protein>
    <recommendedName>
        <fullName evidence="2">TNase-like domain-containing protein</fullName>
    </recommendedName>
</protein>
<accession>A0A231V2J0</accession>
<reference evidence="4" key="1">
    <citation type="journal article" date="2017" name="Int. J. Syst. Evol. Microbiol.">
        <title>Notoacmeibacter marinus gen. nov., sp. nov., isolated from the gut of a limpet and proposal of Notoacmeibacteraceae fam. nov. in the order Rhizobiales of the class Alphaproteobacteria.</title>
        <authorList>
            <person name="Huang Z."/>
            <person name="Guo F."/>
            <person name="Lai Q."/>
        </authorList>
    </citation>
    <scope>NUCLEOTIDE SEQUENCE [LARGE SCALE GENOMIC DNA]</scope>
    <source>
        <strain evidence="4">XMTR2A4</strain>
    </source>
</reference>
<sequence>MRFALVILCTLALPNGAVAGDIVSGPVAVSVVNVIDGDSFVADALVWPGMRLRYTVRVKGIDTPETRRPGCKAEKVAGMAATRRAETLLRSGPVTLQNVEADKYFGRVLADVRIDGSKDMATTMIDERYALPYRGGKRIDWCDGGGVAAQVIDRIVVGATER</sequence>
<feature type="signal peptide" evidence="1">
    <location>
        <begin position="1"/>
        <end position="19"/>
    </location>
</feature>
<comment type="caution">
    <text evidence="3">The sequence shown here is derived from an EMBL/GenBank/DDBJ whole genome shotgun (WGS) entry which is preliminary data.</text>
</comment>
<evidence type="ECO:0000259" key="2">
    <source>
        <dbReference type="Pfam" id="PF00565"/>
    </source>
</evidence>